<evidence type="ECO:0000259" key="2">
    <source>
        <dbReference type="PROSITE" id="PS50846"/>
    </source>
</evidence>
<dbReference type="Gene3D" id="2.60.40.420">
    <property type="entry name" value="Cupredoxins - blue copper proteins"/>
    <property type="match status" value="1"/>
</dbReference>
<dbReference type="InterPro" id="IPR006121">
    <property type="entry name" value="HMA_dom"/>
</dbReference>
<feature type="transmembrane region" description="Helical" evidence="1">
    <location>
        <begin position="317"/>
        <end position="334"/>
    </location>
</feature>
<dbReference type="Gene3D" id="3.30.70.100">
    <property type="match status" value="1"/>
</dbReference>
<dbReference type="EMBL" id="MEVI01000003">
    <property type="protein sequence ID" value="OGC55021.1"/>
    <property type="molecule type" value="Genomic_DNA"/>
</dbReference>
<reference evidence="3 4" key="1">
    <citation type="journal article" date="2016" name="Nat. Commun.">
        <title>Thousands of microbial genomes shed light on interconnected biogeochemical processes in an aquifer system.</title>
        <authorList>
            <person name="Anantharaman K."/>
            <person name="Brown C.T."/>
            <person name="Hug L.A."/>
            <person name="Sharon I."/>
            <person name="Castelle C.J."/>
            <person name="Probst A.J."/>
            <person name="Thomas B.C."/>
            <person name="Singh A."/>
            <person name="Wilkins M.J."/>
            <person name="Karaoz U."/>
            <person name="Brodie E.L."/>
            <person name="Williams K.H."/>
            <person name="Hubbard S.S."/>
            <person name="Banfield J.F."/>
        </authorList>
    </citation>
    <scope>NUCLEOTIDE SEQUENCE [LARGE SCALE GENOMIC DNA]</scope>
</reference>
<comment type="caution">
    <text evidence="3">The sequence shown here is derived from an EMBL/GenBank/DDBJ whole genome shotgun (WGS) entry which is preliminary data.</text>
</comment>
<dbReference type="Pfam" id="PF00403">
    <property type="entry name" value="HMA"/>
    <property type="match status" value="1"/>
</dbReference>
<feature type="transmembrane region" description="Helical" evidence="1">
    <location>
        <begin position="282"/>
        <end position="305"/>
    </location>
</feature>
<proteinExistence type="predicted"/>
<feature type="transmembrane region" description="Helical" evidence="1">
    <location>
        <begin position="122"/>
        <end position="149"/>
    </location>
</feature>
<evidence type="ECO:0000313" key="4">
    <source>
        <dbReference type="Proteomes" id="UP000176504"/>
    </source>
</evidence>
<gene>
    <name evidence="3" type="ORF">A3A78_03500</name>
</gene>
<accession>A0A1F4VCN8</accession>
<dbReference type="GO" id="GO:0046872">
    <property type="term" value="F:metal ion binding"/>
    <property type="evidence" value="ECO:0007669"/>
    <property type="project" value="InterPro"/>
</dbReference>
<dbReference type="PANTHER" id="PTHR42208:SF1">
    <property type="entry name" value="HEAVY METAL TRANSPORTER"/>
    <property type="match status" value="1"/>
</dbReference>
<feature type="transmembrane region" description="Helical" evidence="1">
    <location>
        <begin position="170"/>
        <end position="195"/>
    </location>
</feature>
<dbReference type="InterPro" id="IPR028096">
    <property type="entry name" value="EfeO_Cupredoxin"/>
</dbReference>
<dbReference type="SUPFAM" id="SSF55008">
    <property type="entry name" value="HMA, heavy metal-associated domain"/>
    <property type="match status" value="1"/>
</dbReference>
<keyword evidence="1" id="KW-0472">Membrane</keyword>
<feature type="transmembrane region" description="Helical" evidence="1">
    <location>
        <begin position="255"/>
        <end position="276"/>
    </location>
</feature>
<dbReference type="PANTHER" id="PTHR42208">
    <property type="entry name" value="HEAVY METAL TRANSPORTER-RELATED"/>
    <property type="match status" value="1"/>
</dbReference>
<dbReference type="Pfam" id="PF13473">
    <property type="entry name" value="Cupredoxin_1"/>
    <property type="match status" value="1"/>
</dbReference>
<feature type="domain" description="HMA" evidence="2">
    <location>
        <begin position="8"/>
        <end position="73"/>
    </location>
</feature>
<dbReference type="AlphaFoldDB" id="A0A1F4VCN8"/>
<dbReference type="SUPFAM" id="SSF49503">
    <property type="entry name" value="Cupredoxins"/>
    <property type="match status" value="1"/>
</dbReference>
<keyword evidence="1" id="KW-1133">Transmembrane helix</keyword>
<evidence type="ECO:0000256" key="1">
    <source>
        <dbReference type="SAM" id="Phobius"/>
    </source>
</evidence>
<protein>
    <recommendedName>
        <fullName evidence="2">HMA domain-containing protein</fullName>
    </recommendedName>
</protein>
<feature type="transmembrane region" description="Helical" evidence="1">
    <location>
        <begin position="91"/>
        <end position="110"/>
    </location>
</feature>
<dbReference type="CDD" id="cd00371">
    <property type="entry name" value="HMA"/>
    <property type="match status" value="1"/>
</dbReference>
<keyword evidence="1" id="KW-0812">Transmembrane</keyword>
<dbReference type="InterPro" id="IPR036163">
    <property type="entry name" value="HMA_dom_sf"/>
</dbReference>
<sequence length="504" mass="54588">MENENKIKKVKLKIKGMHCASCELLIERELSKINGVREVKADQAMGTAQLRCAKRPSLSELNQAVNKYGYTVFDPSLGNIPPASDDKKEHLETGAIFLIVVAGYFILRGLKLAPEIAISDTMSYGFVFLLGLTAAVSTCIAVTGGLLLACAARYSKQNPNLSGVEKFKPFALFNVGRIASYTLLGGLLGSFGSFFSYSPSFTGFVTMVVSVVMLILGLQILGIFPLVSKLQPKIPKFIGHKIEALNENGRLQAPFVLGALTFFLPCGFTQALQLYVLTRGSFAVGAITMFMFSLGTLPALMSLGVISSFVKGRVHGYFLKFSGAVVVLLGLFNFNNGMVLSGVSLNLPRVTFDVNHGSEEVLGSEITGEIINGVQVIKMRIEGLEYYPSKFTIYEGVPVEWWIDSSKASGCAKVITVPKLGITKYLPPDKTESIKFTPNGEGSLAFSCSMGMTTRGSQFTVIKKPDSLKLETGGKKEDPENQCNPQLADCLPVPKISMKEIKVT</sequence>
<dbReference type="InterPro" id="IPR039447">
    <property type="entry name" value="UreH-like_TM_dom"/>
</dbReference>
<dbReference type="Proteomes" id="UP000176504">
    <property type="component" value="Unassembled WGS sequence"/>
</dbReference>
<organism evidence="3 4">
    <name type="scientific">candidate division WWE3 bacterium RIFCSPLOWO2_01_FULL_41_18</name>
    <dbReference type="NCBI Taxonomy" id="1802625"/>
    <lineage>
        <taxon>Bacteria</taxon>
        <taxon>Katanobacteria</taxon>
    </lineage>
</organism>
<dbReference type="Pfam" id="PF13386">
    <property type="entry name" value="DsbD_2"/>
    <property type="match status" value="1"/>
</dbReference>
<dbReference type="InterPro" id="IPR008972">
    <property type="entry name" value="Cupredoxin"/>
</dbReference>
<evidence type="ECO:0000313" key="3">
    <source>
        <dbReference type="EMBL" id="OGC55021.1"/>
    </source>
</evidence>
<name>A0A1F4VCN8_UNCKA</name>
<dbReference type="PROSITE" id="PS50846">
    <property type="entry name" value="HMA_2"/>
    <property type="match status" value="1"/>
</dbReference>
<feature type="transmembrane region" description="Helical" evidence="1">
    <location>
        <begin position="201"/>
        <end position="227"/>
    </location>
</feature>